<organism evidence="2 3">
    <name type="scientific">Rhipicephalus microplus</name>
    <name type="common">Cattle tick</name>
    <name type="synonym">Boophilus microplus</name>
    <dbReference type="NCBI Taxonomy" id="6941"/>
    <lineage>
        <taxon>Eukaryota</taxon>
        <taxon>Metazoa</taxon>
        <taxon>Ecdysozoa</taxon>
        <taxon>Arthropoda</taxon>
        <taxon>Chelicerata</taxon>
        <taxon>Arachnida</taxon>
        <taxon>Acari</taxon>
        <taxon>Parasitiformes</taxon>
        <taxon>Ixodida</taxon>
        <taxon>Ixodoidea</taxon>
        <taxon>Ixodidae</taxon>
        <taxon>Rhipicephalinae</taxon>
        <taxon>Rhipicephalus</taxon>
        <taxon>Boophilus</taxon>
    </lineage>
</organism>
<comment type="caution">
    <text evidence="2">The sequence shown here is derived from an EMBL/GenBank/DDBJ whole genome shotgun (WGS) entry which is preliminary data.</text>
</comment>
<keyword evidence="3" id="KW-1185">Reference proteome</keyword>
<dbReference type="EMBL" id="JABSTU010000004">
    <property type="protein sequence ID" value="KAH8033068.1"/>
    <property type="molecule type" value="Genomic_DNA"/>
</dbReference>
<protein>
    <submittedName>
        <fullName evidence="2">Uncharacterized protein</fullName>
    </submittedName>
</protein>
<sequence length="475" mass="53098">MDGTEFDKLIEQGRGFGFEGRELYDFVERERTKRKEERDAERAYFRQLAEFEMEQEREKSRLRIQKEKERLGLCATQLGLSLAARTPSSVTDRVPNKQSYQNHVQLLRQKIESRRRMLETWDARHERGKETVGAKPLRAGQKFCTVQTDIRFASEPTELAAESPIVATKATEGRSDGDEALCLESLVDTEMPSVIDLAQPPCMRVAMAANCDVHSTTGPADEDPCTESGAQSGADAHCELGNVGASSSPRCERRSPEEDACIAQPSVKLPASQGVHKLTENPDCIGIIAEETSERSSALQMLQADFSKVSTEQREKGKRHRKSKNKREAKGVNPLMKSRIAKRQSTQRKLRLRFVAFASRVGCHAPNHPTGRGGRQAIVPGAPSSQPPPLHSCVRGAECMWKERNMPRRRDAGAKPISIERGVDDGLLPRGKLAENRRRGSGRPLFCLPWLLQTVPPRARPPRARVKFAYIDTQK</sequence>
<evidence type="ECO:0000256" key="1">
    <source>
        <dbReference type="SAM" id="MobiDB-lite"/>
    </source>
</evidence>
<feature type="compositionally biased region" description="Basic residues" evidence="1">
    <location>
        <begin position="316"/>
        <end position="327"/>
    </location>
</feature>
<dbReference type="AlphaFoldDB" id="A0A9J6EFJ4"/>
<evidence type="ECO:0000313" key="2">
    <source>
        <dbReference type="EMBL" id="KAH8033068.1"/>
    </source>
</evidence>
<name>A0A9J6EFJ4_RHIMP</name>
<dbReference type="Proteomes" id="UP000821866">
    <property type="component" value="Chromosome 2"/>
</dbReference>
<gene>
    <name evidence="2" type="ORF">HPB51_006030</name>
</gene>
<proteinExistence type="predicted"/>
<reference evidence="2" key="1">
    <citation type="journal article" date="2020" name="Cell">
        <title>Large-Scale Comparative Analyses of Tick Genomes Elucidate Their Genetic Diversity and Vector Capacities.</title>
        <authorList>
            <consortium name="Tick Genome and Microbiome Consortium (TIGMIC)"/>
            <person name="Jia N."/>
            <person name="Wang J."/>
            <person name="Shi W."/>
            <person name="Du L."/>
            <person name="Sun Y."/>
            <person name="Zhan W."/>
            <person name="Jiang J.F."/>
            <person name="Wang Q."/>
            <person name="Zhang B."/>
            <person name="Ji P."/>
            <person name="Bell-Sakyi L."/>
            <person name="Cui X.M."/>
            <person name="Yuan T.T."/>
            <person name="Jiang B.G."/>
            <person name="Yang W.F."/>
            <person name="Lam T.T."/>
            <person name="Chang Q.C."/>
            <person name="Ding S.J."/>
            <person name="Wang X.J."/>
            <person name="Zhu J.G."/>
            <person name="Ruan X.D."/>
            <person name="Zhao L."/>
            <person name="Wei J.T."/>
            <person name="Ye R.Z."/>
            <person name="Que T.C."/>
            <person name="Du C.H."/>
            <person name="Zhou Y.H."/>
            <person name="Cheng J.X."/>
            <person name="Dai P.F."/>
            <person name="Guo W.B."/>
            <person name="Han X.H."/>
            <person name="Huang E.J."/>
            <person name="Li L.F."/>
            <person name="Wei W."/>
            <person name="Gao Y.C."/>
            <person name="Liu J.Z."/>
            <person name="Shao H.Z."/>
            <person name="Wang X."/>
            <person name="Wang C.C."/>
            <person name="Yang T.C."/>
            <person name="Huo Q.B."/>
            <person name="Li W."/>
            <person name="Chen H.Y."/>
            <person name="Chen S.E."/>
            <person name="Zhou L.G."/>
            <person name="Ni X.B."/>
            <person name="Tian J.H."/>
            <person name="Sheng Y."/>
            <person name="Liu T."/>
            <person name="Pan Y.S."/>
            <person name="Xia L.Y."/>
            <person name="Li J."/>
            <person name="Zhao F."/>
            <person name="Cao W.C."/>
        </authorList>
    </citation>
    <scope>NUCLEOTIDE SEQUENCE</scope>
    <source>
        <strain evidence="2">Rmic-2018</strain>
    </source>
</reference>
<feature type="region of interest" description="Disordered" evidence="1">
    <location>
        <begin position="236"/>
        <end position="259"/>
    </location>
</feature>
<reference evidence="2" key="2">
    <citation type="submission" date="2021-09" db="EMBL/GenBank/DDBJ databases">
        <authorList>
            <person name="Jia N."/>
            <person name="Wang J."/>
            <person name="Shi W."/>
            <person name="Du L."/>
            <person name="Sun Y."/>
            <person name="Zhan W."/>
            <person name="Jiang J."/>
            <person name="Wang Q."/>
            <person name="Zhang B."/>
            <person name="Ji P."/>
            <person name="Sakyi L.B."/>
            <person name="Cui X."/>
            <person name="Yuan T."/>
            <person name="Jiang B."/>
            <person name="Yang W."/>
            <person name="Lam T.T.-Y."/>
            <person name="Chang Q."/>
            <person name="Ding S."/>
            <person name="Wang X."/>
            <person name="Zhu J."/>
            <person name="Ruan X."/>
            <person name="Zhao L."/>
            <person name="Wei J."/>
            <person name="Que T."/>
            <person name="Du C."/>
            <person name="Cheng J."/>
            <person name="Dai P."/>
            <person name="Han X."/>
            <person name="Huang E."/>
            <person name="Gao Y."/>
            <person name="Liu J."/>
            <person name="Shao H."/>
            <person name="Ye R."/>
            <person name="Li L."/>
            <person name="Wei W."/>
            <person name="Wang X."/>
            <person name="Wang C."/>
            <person name="Huo Q."/>
            <person name="Li W."/>
            <person name="Guo W."/>
            <person name="Chen H."/>
            <person name="Chen S."/>
            <person name="Zhou L."/>
            <person name="Zhou L."/>
            <person name="Ni X."/>
            <person name="Tian J."/>
            <person name="Zhou Y."/>
            <person name="Sheng Y."/>
            <person name="Liu T."/>
            <person name="Pan Y."/>
            <person name="Xia L."/>
            <person name="Li J."/>
            <person name="Zhao F."/>
            <person name="Cao W."/>
        </authorList>
    </citation>
    <scope>NUCLEOTIDE SEQUENCE</scope>
    <source>
        <strain evidence="2">Rmic-2018</strain>
        <tissue evidence="2">Larvae</tissue>
    </source>
</reference>
<feature type="region of interest" description="Disordered" evidence="1">
    <location>
        <begin position="307"/>
        <end position="346"/>
    </location>
</feature>
<evidence type="ECO:0000313" key="3">
    <source>
        <dbReference type="Proteomes" id="UP000821866"/>
    </source>
</evidence>
<accession>A0A9J6EFJ4</accession>